<organism evidence="2 3">
    <name type="scientific">Cladorrhinum samala</name>
    <dbReference type="NCBI Taxonomy" id="585594"/>
    <lineage>
        <taxon>Eukaryota</taxon>
        <taxon>Fungi</taxon>
        <taxon>Dikarya</taxon>
        <taxon>Ascomycota</taxon>
        <taxon>Pezizomycotina</taxon>
        <taxon>Sordariomycetes</taxon>
        <taxon>Sordariomycetidae</taxon>
        <taxon>Sordariales</taxon>
        <taxon>Podosporaceae</taxon>
        <taxon>Cladorrhinum</taxon>
    </lineage>
</organism>
<sequence>MAQSADIGSQLKADYTTETFQQYYERLDVTYKTVNSTDIKTAVFIPKSLIGQNKAAHKPTTTPVPLIVHWHGGGFITGANPEPAWFANWVQDLPVSPRSSGGVPSIILSPAYRLAPESYVFDALQDVQDFWLWLHSPSSPLASVLAPYSLTPSLSQILTVGESAGGYLSLQSSLLFQEISKVNAVVSQYGAAYPDLWPLGWKQNGNEDGNTTPRPNPEADKVIADYKASLAPGAIRSSSPFPQLMDVTFAYLATGRIVELYGRNETEREYTSLGYALGRKQKSLPPIWFLQGTRDSLVPKPQADELIRQIQKTYPKVQLKYTVRDGEHGWDSFYPLTRDWIAEGVEFVKKAWLQGKN</sequence>
<accession>A0AAV9HT71</accession>
<dbReference type="GO" id="GO:0016787">
    <property type="term" value="F:hydrolase activity"/>
    <property type="evidence" value="ECO:0007669"/>
    <property type="project" value="UniProtKB-KW"/>
</dbReference>
<dbReference type="PANTHER" id="PTHR23024">
    <property type="entry name" value="ARYLACETAMIDE DEACETYLASE"/>
    <property type="match status" value="1"/>
</dbReference>
<dbReference type="Pfam" id="PF07859">
    <property type="entry name" value="Abhydrolase_3"/>
    <property type="match status" value="1"/>
</dbReference>
<keyword evidence="2" id="KW-0378">Hydrolase</keyword>
<dbReference type="InterPro" id="IPR050466">
    <property type="entry name" value="Carboxylest/Gibb_receptor"/>
</dbReference>
<reference evidence="2" key="1">
    <citation type="journal article" date="2023" name="Mol. Phylogenet. Evol.">
        <title>Genome-scale phylogeny and comparative genomics of the fungal order Sordariales.</title>
        <authorList>
            <person name="Hensen N."/>
            <person name="Bonometti L."/>
            <person name="Westerberg I."/>
            <person name="Brannstrom I.O."/>
            <person name="Guillou S."/>
            <person name="Cros-Aarteil S."/>
            <person name="Calhoun S."/>
            <person name="Haridas S."/>
            <person name="Kuo A."/>
            <person name="Mondo S."/>
            <person name="Pangilinan J."/>
            <person name="Riley R."/>
            <person name="LaButti K."/>
            <person name="Andreopoulos B."/>
            <person name="Lipzen A."/>
            <person name="Chen C."/>
            <person name="Yan M."/>
            <person name="Daum C."/>
            <person name="Ng V."/>
            <person name="Clum A."/>
            <person name="Steindorff A."/>
            <person name="Ohm R.A."/>
            <person name="Martin F."/>
            <person name="Silar P."/>
            <person name="Natvig D.O."/>
            <person name="Lalanne C."/>
            <person name="Gautier V."/>
            <person name="Ament-Velasquez S.L."/>
            <person name="Kruys A."/>
            <person name="Hutchinson M.I."/>
            <person name="Powell A.J."/>
            <person name="Barry K."/>
            <person name="Miller A.N."/>
            <person name="Grigoriev I.V."/>
            <person name="Debuchy R."/>
            <person name="Gladieux P."/>
            <person name="Hiltunen Thoren M."/>
            <person name="Johannesson H."/>
        </authorList>
    </citation>
    <scope>NUCLEOTIDE SEQUENCE</scope>
    <source>
        <strain evidence="2">PSN324</strain>
    </source>
</reference>
<dbReference type="PANTHER" id="PTHR23024:SF24">
    <property type="entry name" value="ALPHA_BETA HYDROLASE FOLD-3 DOMAIN-CONTAINING PROTEIN"/>
    <property type="match status" value="1"/>
</dbReference>
<comment type="caution">
    <text evidence="2">The sequence shown here is derived from an EMBL/GenBank/DDBJ whole genome shotgun (WGS) entry which is preliminary data.</text>
</comment>
<evidence type="ECO:0000313" key="3">
    <source>
        <dbReference type="Proteomes" id="UP001321749"/>
    </source>
</evidence>
<dbReference type="InterPro" id="IPR013094">
    <property type="entry name" value="AB_hydrolase_3"/>
</dbReference>
<keyword evidence="3" id="KW-1185">Reference proteome</keyword>
<dbReference type="AlphaFoldDB" id="A0AAV9HT71"/>
<dbReference type="EMBL" id="MU864962">
    <property type="protein sequence ID" value="KAK4463170.1"/>
    <property type="molecule type" value="Genomic_DNA"/>
</dbReference>
<evidence type="ECO:0000313" key="2">
    <source>
        <dbReference type="EMBL" id="KAK4463170.1"/>
    </source>
</evidence>
<evidence type="ECO:0000259" key="1">
    <source>
        <dbReference type="Pfam" id="PF07859"/>
    </source>
</evidence>
<dbReference type="SUPFAM" id="SSF53474">
    <property type="entry name" value="alpha/beta-Hydrolases"/>
    <property type="match status" value="1"/>
</dbReference>
<protein>
    <submittedName>
        <fullName evidence="2">Alpha/Beta hydrolase protein</fullName>
    </submittedName>
</protein>
<name>A0AAV9HT71_9PEZI</name>
<dbReference type="Gene3D" id="3.40.50.1820">
    <property type="entry name" value="alpha/beta hydrolase"/>
    <property type="match status" value="1"/>
</dbReference>
<reference evidence="2" key="2">
    <citation type="submission" date="2023-06" db="EMBL/GenBank/DDBJ databases">
        <authorList>
            <consortium name="Lawrence Berkeley National Laboratory"/>
            <person name="Mondo S.J."/>
            <person name="Hensen N."/>
            <person name="Bonometti L."/>
            <person name="Westerberg I."/>
            <person name="Brannstrom I.O."/>
            <person name="Guillou S."/>
            <person name="Cros-Aarteil S."/>
            <person name="Calhoun S."/>
            <person name="Haridas S."/>
            <person name="Kuo A."/>
            <person name="Pangilinan J."/>
            <person name="Riley R."/>
            <person name="Labutti K."/>
            <person name="Andreopoulos B."/>
            <person name="Lipzen A."/>
            <person name="Chen C."/>
            <person name="Yanf M."/>
            <person name="Daum C."/>
            <person name="Ng V."/>
            <person name="Clum A."/>
            <person name="Steindorff A."/>
            <person name="Ohm R."/>
            <person name="Martin F."/>
            <person name="Silar P."/>
            <person name="Natvig D."/>
            <person name="Lalanne C."/>
            <person name="Gautier V."/>
            <person name="Ament-Velasquez S.L."/>
            <person name="Kruys A."/>
            <person name="Hutchinson M.I."/>
            <person name="Powell A.J."/>
            <person name="Barry K."/>
            <person name="Miller A.N."/>
            <person name="Grigoriev I.V."/>
            <person name="Debuchy R."/>
            <person name="Gladieux P."/>
            <person name="Thoren M.H."/>
            <person name="Johannesson H."/>
        </authorList>
    </citation>
    <scope>NUCLEOTIDE SEQUENCE</scope>
    <source>
        <strain evidence="2">PSN324</strain>
    </source>
</reference>
<dbReference type="InterPro" id="IPR029058">
    <property type="entry name" value="AB_hydrolase_fold"/>
</dbReference>
<gene>
    <name evidence="2" type="ORF">QBC42DRAFT_304985</name>
</gene>
<dbReference type="Proteomes" id="UP001321749">
    <property type="component" value="Unassembled WGS sequence"/>
</dbReference>
<proteinExistence type="predicted"/>
<feature type="domain" description="Alpha/beta hydrolase fold-3" evidence="1">
    <location>
        <begin position="67"/>
        <end position="194"/>
    </location>
</feature>